<keyword evidence="5" id="KW-1185">Reference proteome</keyword>
<dbReference type="CDD" id="cd07185">
    <property type="entry name" value="OmpA_C-like"/>
    <property type="match status" value="1"/>
</dbReference>
<organism evidence="4 5">
    <name type="scientific">Cyclobacterium lianum</name>
    <dbReference type="NCBI Taxonomy" id="388280"/>
    <lineage>
        <taxon>Bacteria</taxon>
        <taxon>Pseudomonadati</taxon>
        <taxon>Bacteroidota</taxon>
        <taxon>Cytophagia</taxon>
        <taxon>Cytophagales</taxon>
        <taxon>Cyclobacteriaceae</taxon>
        <taxon>Cyclobacterium</taxon>
    </lineage>
</organism>
<keyword evidence="2" id="KW-0732">Signal</keyword>
<dbReference type="InterPro" id="IPR011659">
    <property type="entry name" value="WD40"/>
</dbReference>
<accession>A0A1M7QKD3</accession>
<proteinExistence type="predicted"/>
<keyword evidence="1" id="KW-0472">Membrane</keyword>
<dbReference type="EMBL" id="FRCY01000019">
    <property type="protein sequence ID" value="SHN31613.1"/>
    <property type="molecule type" value="Genomic_DNA"/>
</dbReference>
<evidence type="ECO:0000259" key="3">
    <source>
        <dbReference type="PROSITE" id="PS51123"/>
    </source>
</evidence>
<evidence type="ECO:0000313" key="5">
    <source>
        <dbReference type="Proteomes" id="UP000184513"/>
    </source>
</evidence>
<dbReference type="AlphaFoldDB" id="A0A1M7QKD3"/>
<dbReference type="Proteomes" id="UP000184513">
    <property type="component" value="Unassembled WGS sequence"/>
</dbReference>
<dbReference type="SUPFAM" id="SSF103088">
    <property type="entry name" value="OmpA-like"/>
    <property type="match status" value="1"/>
</dbReference>
<dbReference type="OrthoDB" id="9809364at2"/>
<feature type="chain" id="PRO_5012297204" evidence="2">
    <location>
        <begin position="28"/>
        <end position="458"/>
    </location>
</feature>
<dbReference type="Gene3D" id="3.30.1330.60">
    <property type="entry name" value="OmpA-like domain"/>
    <property type="match status" value="1"/>
</dbReference>
<dbReference type="SUPFAM" id="SSF89372">
    <property type="entry name" value="Fucose-specific lectin"/>
    <property type="match status" value="1"/>
</dbReference>
<evidence type="ECO:0000256" key="2">
    <source>
        <dbReference type="SAM" id="SignalP"/>
    </source>
</evidence>
<dbReference type="PANTHER" id="PTHR30329">
    <property type="entry name" value="STATOR ELEMENT OF FLAGELLAR MOTOR COMPLEX"/>
    <property type="match status" value="1"/>
</dbReference>
<feature type="domain" description="OmpA-like" evidence="3">
    <location>
        <begin position="341"/>
        <end position="458"/>
    </location>
</feature>
<dbReference type="Pfam" id="PF00691">
    <property type="entry name" value="OmpA"/>
    <property type="match status" value="1"/>
</dbReference>
<dbReference type="PANTHER" id="PTHR30329:SF21">
    <property type="entry name" value="LIPOPROTEIN YIAD-RELATED"/>
    <property type="match status" value="1"/>
</dbReference>
<evidence type="ECO:0000256" key="1">
    <source>
        <dbReference type="PROSITE-ProRule" id="PRU00473"/>
    </source>
</evidence>
<protein>
    <submittedName>
        <fullName evidence="4">Outer membrane protein OmpA</fullName>
    </submittedName>
</protein>
<gene>
    <name evidence="4" type="ORF">SAMN04488057_11951</name>
</gene>
<dbReference type="STRING" id="388280.SAMN04488057_11951"/>
<name>A0A1M7QKD3_9BACT</name>
<dbReference type="GO" id="GO:0016020">
    <property type="term" value="C:membrane"/>
    <property type="evidence" value="ECO:0007669"/>
    <property type="project" value="UniProtKB-UniRule"/>
</dbReference>
<dbReference type="InterPro" id="IPR036737">
    <property type="entry name" value="OmpA-like_sf"/>
</dbReference>
<sequence length="458" mass="50032">MKLSPGLIGKASVILALACCYALPLPAQVDVSKVHQVFSLDYDEQQPLIGPDGRLFFSLAYHPQNNGGEEDPGDIWVGEEKADSFGTPVRIPELSTPHHDLLIGFIHPDTLLVYHQNFQNQQAVYSYFRAGSEWQRGEAQVFPGFKVNGSRFSARLDASGSIMILSMDSFGSYGNEDIYVSFRQGNSWSRPLNLGSGINTAMQELSPFLSADGRRLYYSTNAGGGSKPMAVYFSRRIGAGWRQWSTPSRLDLAPMEGFDLFYTPDPANDRAFFTNTHTSDGYGEILMLGEFKPEAIIEPGIAPLSQPPGEADTAGERVPEIAATTEPAEAAPEIRTSFEALNAGGSVILDRLLFRRGSTALADSSGMAQLEDLAAFLSARPETHISVEGHTDNYGSARLNERLSLDRARKVRELLLDMGVAEDKIRVNGWGGSRPIAPNNTAGGRAKNRRVEIKVLDQ</sequence>
<feature type="signal peptide" evidence="2">
    <location>
        <begin position="1"/>
        <end position="27"/>
    </location>
</feature>
<reference evidence="4 5" key="1">
    <citation type="submission" date="2016-11" db="EMBL/GenBank/DDBJ databases">
        <authorList>
            <person name="Jaros S."/>
            <person name="Januszkiewicz K."/>
            <person name="Wedrychowicz H."/>
        </authorList>
    </citation>
    <scope>NUCLEOTIDE SEQUENCE [LARGE SCALE GENOMIC DNA]</scope>
    <source>
        <strain evidence="4 5">CGMCC 1.6102</strain>
    </source>
</reference>
<dbReference type="Pfam" id="PF07676">
    <property type="entry name" value="PD40"/>
    <property type="match status" value="1"/>
</dbReference>
<evidence type="ECO:0000313" key="4">
    <source>
        <dbReference type="EMBL" id="SHN31613.1"/>
    </source>
</evidence>
<dbReference type="RefSeq" id="WP_073097645.1">
    <property type="nucleotide sequence ID" value="NZ_FRCY01000019.1"/>
</dbReference>
<dbReference type="InterPro" id="IPR006665">
    <property type="entry name" value="OmpA-like"/>
</dbReference>
<dbReference type="InterPro" id="IPR050330">
    <property type="entry name" value="Bact_OuterMem_StrucFunc"/>
</dbReference>
<dbReference type="PROSITE" id="PS51123">
    <property type="entry name" value="OMPA_2"/>
    <property type="match status" value="1"/>
</dbReference>